<evidence type="ECO:0000313" key="1">
    <source>
        <dbReference type="EMBL" id="OQR87597.1"/>
    </source>
</evidence>
<gene>
    <name evidence="1" type="ORF">ACHHYP_08463</name>
</gene>
<evidence type="ECO:0000313" key="2">
    <source>
        <dbReference type="Proteomes" id="UP000243579"/>
    </source>
</evidence>
<dbReference type="AlphaFoldDB" id="A0A1V9YPM6"/>
<sequence>MAEVTFAGYDAANELFSLRRLLAADSGAEDADSELIARSLPDLQHWDRWLASRLKGIGRTYERLPSRRLKKLTAASWTLDDVAVGKRPELSKTLAFCNKWLRDLVAQLPDAQAHCFLDESAYAHAKDATTARLATQKAAKDLGQFFSSDASMARVADCLQALHVPDDIAASVFLEPSCGDGRFFAHITRIGGRQIIGCEIDAAVAALATACLPAELGHVLVGDFLTTKCDVPATTRVIAVGNPPFSNPVGDGEDIVHRFFRHCAAEWHATTIAFILPDRCMKPGYTDGVVALLTTATGRPWQLDRSMYVADSHFDFVGTKRIRKPSVIQVYHRRE</sequence>
<dbReference type="Proteomes" id="UP000243579">
    <property type="component" value="Unassembled WGS sequence"/>
</dbReference>
<protein>
    <submittedName>
        <fullName evidence="1">Uncharacterized protein</fullName>
    </submittedName>
</protein>
<dbReference type="EMBL" id="JNBR01001431">
    <property type="protein sequence ID" value="OQR87597.1"/>
    <property type="molecule type" value="Genomic_DNA"/>
</dbReference>
<dbReference type="InterPro" id="IPR029063">
    <property type="entry name" value="SAM-dependent_MTases_sf"/>
</dbReference>
<keyword evidence="2" id="KW-1185">Reference proteome</keyword>
<name>A0A1V9YPM6_ACHHY</name>
<comment type="caution">
    <text evidence="1">The sequence shown here is derived from an EMBL/GenBank/DDBJ whole genome shotgun (WGS) entry which is preliminary data.</text>
</comment>
<dbReference type="STRING" id="1202772.A0A1V9YPM6"/>
<dbReference type="Gene3D" id="3.40.50.150">
    <property type="entry name" value="Vaccinia Virus protein VP39"/>
    <property type="match status" value="1"/>
</dbReference>
<accession>A0A1V9YPM6</accession>
<dbReference type="OrthoDB" id="163071at2759"/>
<organism evidence="1 2">
    <name type="scientific">Achlya hypogyna</name>
    <name type="common">Oomycete</name>
    <name type="synonym">Protoachlya hypogyna</name>
    <dbReference type="NCBI Taxonomy" id="1202772"/>
    <lineage>
        <taxon>Eukaryota</taxon>
        <taxon>Sar</taxon>
        <taxon>Stramenopiles</taxon>
        <taxon>Oomycota</taxon>
        <taxon>Saprolegniomycetes</taxon>
        <taxon>Saprolegniales</taxon>
        <taxon>Achlyaceae</taxon>
        <taxon>Achlya</taxon>
    </lineage>
</organism>
<dbReference type="CDD" id="cd02440">
    <property type="entry name" value="AdoMet_MTases"/>
    <property type="match status" value="1"/>
</dbReference>
<dbReference type="SUPFAM" id="SSF53335">
    <property type="entry name" value="S-adenosyl-L-methionine-dependent methyltransferases"/>
    <property type="match status" value="1"/>
</dbReference>
<proteinExistence type="predicted"/>
<reference evidence="1 2" key="1">
    <citation type="journal article" date="2014" name="Genome Biol. Evol.">
        <title>The secreted proteins of Achlya hypogyna and Thraustotheca clavata identify the ancestral oomycete secretome and reveal gene acquisitions by horizontal gene transfer.</title>
        <authorList>
            <person name="Misner I."/>
            <person name="Blouin N."/>
            <person name="Leonard G."/>
            <person name="Richards T.A."/>
            <person name="Lane C.E."/>
        </authorList>
    </citation>
    <scope>NUCLEOTIDE SEQUENCE [LARGE SCALE GENOMIC DNA]</scope>
    <source>
        <strain evidence="1 2">ATCC 48635</strain>
    </source>
</reference>